<dbReference type="EMBL" id="BONY01000015">
    <property type="protein sequence ID" value="GIH04820.1"/>
    <property type="molecule type" value="Genomic_DNA"/>
</dbReference>
<keyword evidence="2" id="KW-1185">Reference proteome</keyword>
<organism evidence="1 2">
    <name type="scientific">Rhizocola hellebori</name>
    <dbReference type="NCBI Taxonomy" id="1392758"/>
    <lineage>
        <taxon>Bacteria</taxon>
        <taxon>Bacillati</taxon>
        <taxon>Actinomycetota</taxon>
        <taxon>Actinomycetes</taxon>
        <taxon>Micromonosporales</taxon>
        <taxon>Micromonosporaceae</taxon>
        <taxon>Rhizocola</taxon>
    </lineage>
</organism>
<comment type="caution">
    <text evidence="1">The sequence shown here is derived from an EMBL/GenBank/DDBJ whole genome shotgun (WGS) entry which is preliminary data.</text>
</comment>
<dbReference type="InterPro" id="IPR016024">
    <property type="entry name" value="ARM-type_fold"/>
</dbReference>
<dbReference type="Gene3D" id="1.25.10.10">
    <property type="entry name" value="Leucine-rich Repeat Variant"/>
    <property type="match status" value="1"/>
</dbReference>
<dbReference type="AlphaFoldDB" id="A0A8J3Q847"/>
<accession>A0A8J3Q847</accession>
<dbReference type="RefSeq" id="WP_203908698.1">
    <property type="nucleotide sequence ID" value="NZ_BONY01000015.1"/>
</dbReference>
<gene>
    <name evidence="1" type="ORF">Rhe02_28870</name>
</gene>
<dbReference type="Proteomes" id="UP000612899">
    <property type="component" value="Unassembled WGS sequence"/>
</dbReference>
<reference evidence="1" key="1">
    <citation type="submission" date="2021-01" db="EMBL/GenBank/DDBJ databases">
        <title>Whole genome shotgun sequence of Rhizocola hellebori NBRC 109834.</title>
        <authorList>
            <person name="Komaki H."/>
            <person name="Tamura T."/>
        </authorList>
    </citation>
    <scope>NUCLEOTIDE SEQUENCE</scope>
    <source>
        <strain evidence="1">NBRC 109834</strain>
    </source>
</reference>
<sequence>MIHELVAKAAADSEQAEHLEIHLLSSQASDADRQLATALLISCAADPGADLPAALLDVVIELARQEAPAAVQHEISRHTATLLKLTRSPEPDLQVAALQVLGHGTGDPELAARLADLEDETAKIAAARLHPTFLLTITSPVTALVAARELGHAATAESAQQLAAALVRDPDALYELAWRDADLADLLAYLGDHRVAALDVIAAPASPVELRREAARAVRRLYPAGDLSVFIGHMLADDDELVRRDALRTICPSPYLALPFADRIAALLDDTPKNRRLATGGLLLMGDPRWKPYAAQVIRDGMTAKQLIQALEEEQEEPSAELKAAVSERVAELLQAGQRLSRDVQEINGLLRLARRWADSSLVPVLAQALPTADPRWRISVAQALADLGEDDDIAIQALQALAGDDLYFGYLAHHAGADPQFMREALLAADASNVKATLFAAELFGDAFPGIIERLEALRDDPASLKHRVYGASGLFHLRGENPPADLLDQALATLTGRSAQTARWLAEQTGYPRPSRS</sequence>
<proteinExistence type="predicted"/>
<evidence type="ECO:0000313" key="2">
    <source>
        <dbReference type="Proteomes" id="UP000612899"/>
    </source>
</evidence>
<evidence type="ECO:0008006" key="3">
    <source>
        <dbReference type="Google" id="ProtNLM"/>
    </source>
</evidence>
<evidence type="ECO:0000313" key="1">
    <source>
        <dbReference type="EMBL" id="GIH04820.1"/>
    </source>
</evidence>
<protein>
    <recommendedName>
        <fullName evidence="3">HEAT repeat domain-containing protein</fullName>
    </recommendedName>
</protein>
<dbReference type="SUPFAM" id="SSF48371">
    <property type="entry name" value="ARM repeat"/>
    <property type="match status" value="1"/>
</dbReference>
<name>A0A8J3Q847_9ACTN</name>
<dbReference type="InterPro" id="IPR011989">
    <property type="entry name" value="ARM-like"/>
</dbReference>